<dbReference type="AlphaFoldDB" id="A0A1I7CAG4"/>
<evidence type="ECO:0000256" key="1">
    <source>
        <dbReference type="ARBA" id="ARBA00008059"/>
    </source>
</evidence>
<dbReference type="InterPro" id="IPR002611">
    <property type="entry name" value="IstB_ATP-bd"/>
</dbReference>
<dbReference type="InterPro" id="IPR027417">
    <property type="entry name" value="P-loop_NTPase"/>
</dbReference>
<dbReference type="GO" id="GO:0005524">
    <property type="term" value="F:ATP binding"/>
    <property type="evidence" value="ECO:0007669"/>
    <property type="project" value="UniProtKB-KW"/>
</dbReference>
<evidence type="ECO:0000259" key="4">
    <source>
        <dbReference type="SMART" id="SM00382"/>
    </source>
</evidence>
<keyword evidence="6" id="KW-1185">Reference proteome</keyword>
<dbReference type="OrthoDB" id="8064373at2"/>
<dbReference type="CDD" id="cd00009">
    <property type="entry name" value="AAA"/>
    <property type="match status" value="1"/>
</dbReference>
<dbReference type="PANTHER" id="PTHR30050">
    <property type="entry name" value="CHROMOSOMAL REPLICATION INITIATOR PROTEIN DNAA"/>
    <property type="match status" value="1"/>
</dbReference>
<gene>
    <name evidence="5" type="ORF">SAMN04489724_3010</name>
</gene>
<dbReference type="Pfam" id="PF01695">
    <property type="entry name" value="IstB_IS21"/>
    <property type="match status" value="1"/>
</dbReference>
<organism evidence="5 6">
    <name type="scientific">Algoriphagus locisalis</name>
    <dbReference type="NCBI Taxonomy" id="305507"/>
    <lineage>
        <taxon>Bacteria</taxon>
        <taxon>Pseudomonadati</taxon>
        <taxon>Bacteroidota</taxon>
        <taxon>Cytophagia</taxon>
        <taxon>Cytophagales</taxon>
        <taxon>Cyclobacteriaceae</taxon>
        <taxon>Algoriphagus</taxon>
    </lineage>
</organism>
<dbReference type="NCBIfam" id="NF038214">
    <property type="entry name" value="IS21_help_AAA"/>
    <property type="match status" value="1"/>
</dbReference>
<dbReference type="PIRSF" id="PIRSF003073">
    <property type="entry name" value="DNAC_TnpB_IstB"/>
    <property type="match status" value="1"/>
</dbReference>
<sequence>MTNQIQTQLARLKLHGMSKTWTAIMETRKNQSLSLTEGLELLLQAEELERDNRRFKRLETNAAFRYKASIEELKLDKVRGLDDVLLTTLATGEYISKGEAVLITGATGCGKSYMASALGHQACILGFKAAYFNTQKLMLKTKMARLEGTVMKFFDKLAKTDLLIIDDFGLTHLEQQQRIDFMEMIEDRHGKKSTIIVSQLPVSSWYDIIGEETIADAILDRLVHSSYRIELKGESLRKKM</sequence>
<feature type="domain" description="AAA+ ATPase" evidence="4">
    <location>
        <begin position="97"/>
        <end position="230"/>
    </location>
</feature>
<comment type="similarity">
    <text evidence="1">Belongs to the IS21/IS1162 putative ATP-binding protein family.</text>
</comment>
<proteinExistence type="inferred from homology"/>
<dbReference type="InterPro" id="IPR047661">
    <property type="entry name" value="IstB"/>
</dbReference>
<accession>A0A1I7CAG4</accession>
<evidence type="ECO:0000256" key="2">
    <source>
        <dbReference type="ARBA" id="ARBA00022741"/>
    </source>
</evidence>
<dbReference type="Gene3D" id="3.40.50.300">
    <property type="entry name" value="P-loop containing nucleotide triphosphate hydrolases"/>
    <property type="match status" value="1"/>
</dbReference>
<keyword evidence="2" id="KW-0547">Nucleotide-binding</keyword>
<dbReference type="PANTHER" id="PTHR30050:SF4">
    <property type="entry name" value="ATP-BINDING PROTEIN RV3427C IN INSERTION SEQUENCE-RELATED"/>
    <property type="match status" value="1"/>
</dbReference>
<dbReference type="STRING" id="305507.SAMN04489724_3010"/>
<dbReference type="RefSeq" id="WP_091694799.1">
    <property type="nucleotide sequence ID" value="NZ_FPBF01000004.1"/>
</dbReference>
<keyword evidence="3" id="KW-0067">ATP-binding</keyword>
<dbReference type="Proteomes" id="UP000199673">
    <property type="component" value="Unassembled WGS sequence"/>
</dbReference>
<evidence type="ECO:0000256" key="3">
    <source>
        <dbReference type="ARBA" id="ARBA00022840"/>
    </source>
</evidence>
<dbReference type="SMART" id="SM00382">
    <property type="entry name" value="AAA"/>
    <property type="match status" value="1"/>
</dbReference>
<protein>
    <submittedName>
        <fullName evidence="5">DNA replication protein DnaC</fullName>
    </submittedName>
</protein>
<dbReference type="InterPro" id="IPR003593">
    <property type="entry name" value="AAA+_ATPase"/>
</dbReference>
<name>A0A1I7CAG4_9BACT</name>
<dbReference type="InterPro" id="IPR028350">
    <property type="entry name" value="DNAC/IstB-like"/>
</dbReference>
<evidence type="ECO:0000313" key="5">
    <source>
        <dbReference type="EMBL" id="SFT96416.1"/>
    </source>
</evidence>
<dbReference type="GO" id="GO:0006260">
    <property type="term" value="P:DNA replication"/>
    <property type="evidence" value="ECO:0007669"/>
    <property type="project" value="TreeGrafter"/>
</dbReference>
<reference evidence="6" key="1">
    <citation type="submission" date="2016-10" db="EMBL/GenBank/DDBJ databases">
        <authorList>
            <person name="Varghese N."/>
            <person name="Submissions S."/>
        </authorList>
    </citation>
    <scope>NUCLEOTIDE SEQUENCE [LARGE SCALE GENOMIC DNA]</scope>
    <source>
        <strain evidence="6">DSM 23445</strain>
    </source>
</reference>
<evidence type="ECO:0000313" key="6">
    <source>
        <dbReference type="Proteomes" id="UP000199673"/>
    </source>
</evidence>
<dbReference type="EMBL" id="FPBF01000004">
    <property type="protein sequence ID" value="SFT96416.1"/>
    <property type="molecule type" value="Genomic_DNA"/>
</dbReference>
<dbReference type="SUPFAM" id="SSF52540">
    <property type="entry name" value="P-loop containing nucleoside triphosphate hydrolases"/>
    <property type="match status" value="1"/>
</dbReference>